<dbReference type="EMBL" id="JAGQDG010000001">
    <property type="protein sequence ID" value="MBQ0934426.1"/>
    <property type="molecule type" value="Genomic_DNA"/>
</dbReference>
<proteinExistence type="predicted"/>
<evidence type="ECO:0000313" key="1">
    <source>
        <dbReference type="EMBL" id="MBQ0934426.1"/>
    </source>
</evidence>
<sequence length="96" mass="11031">MTTCYECKYVVRGHSASHGHFEEPGIGSIRRFPDQWWTEEQLVEEFKKGAIDAFNSVNQHRRNPKYKGVSKLEVTVGPIETIDEDTARPPQQLPCQ</sequence>
<organism evidence="1 2">
    <name type="scientific">Ideonella paludis</name>
    <dbReference type="NCBI Taxonomy" id="1233411"/>
    <lineage>
        <taxon>Bacteria</taxon>
        <taxon>Pseudomonadati</taxon>
        <taxon>Pseudomonadota</taxon>
        <taxon>Betaproteobacteria</taxon>
        <taxon>Burkholderiales</taxon>
        <taxon>Sphaerotilaceae</taxon>
        <taxon>Ideonella</taxon>
    </lineage>
</organism>
<comment type="caution">
    <text evidence="1">The sequence shown here is derived from an EMBL/GenBank/DDBJ whole genome shotgun (WGS) entry which is preliminary data.</text>
</comment>
<reference evidence="1 2" key="1">
    <citation type="submission" date="2021-04" db="EMBL/GenBank/DDBJ databases">
        <title>The genome sequence of type strain Ideonella paludis KCTC 32238.</title>
        <authorList>
            <person name="Liu Y."/>
        </authorList>
    </citation>
    <scope>NUCLEOTIDE SEQUENCE [LARGE SCALE GENOMIC DNA]</scope>
    <source>
        <strain evidence="1 2">KCTC 32238</strain>
    </source>
</reference>
<accession>A0ABS5DTF5</accession>
<gene>
    <name evidence="1" type="ORF">KAK11_03720</name>
</gene>
<protein>
    <submittedName>
        <fullName evidence="1">Uncharacterized protein</fullName>
    </submittedName>
</protein>
<name>A0ABS5DTF5_9BURK</name>
<evidence type="ECO:0000313" key="2">
    <source>
        <dbReference type="Proteomes" id="UP000672097"/>
    </source>
</evidence>
<dbReference type="RefSeq" id="WP_210806262.1">
    <property type="nucleotide sequence ID" value="NZ_JAGQDG010000001.1"/>
</dbReference>
<keyword evidence="2" id="KW-1185">Reference proteome</keyword>
<dbReference type="Proteomes" id="UP000672097">
    <property type="component" value="Unassembled WGS sequence"/>
</dbReference>